<dbReference type="InterPro" id="IPR045055">
    <property type="entry name" value="DNA2/NAM7-like"/>
</dbReference>
<name>A0A4S4KTR4_9APHY</name>
<evidence type="ECO:0000256" key="1">
    <source>
        <dbReference type="PROSITE-ProRule" id="PRU00723"/>
    </source>
</evidence>
<dbReference type="SUPFAM" id="SSF52540">
    <property type="entry name" value="P-loop containing nucleoside triphosphate hydrolases"/>
    <property type="match status" value="1"/>
</dbReference>
<evidence type="ECO:0000313" key="4">
    <source>
        <dbReference type="EMBL" id="THH02076.1"/>
    </source>
</evidence>
<organism evidence="4 5">
    <name type="scientific">Hermanssonia centrifuga</name>
    <dbReference type="NCBI Taxonomy" id="98765"/>
    <lineage>
        <taxon>Eukaryota</taxon>
        <taxon>Fungi</taxon>
        <taxon>Dikarya</taxon>
        <taxon>Basidiomycota</taxon>
        <taxon>Agaricomycotina</taxon>
        <taxon>Agaricomycetes</taxon>
        <taxon>Polyporales</taxon>
        <taxon>Meruliaceae</taxon>
        <taxon>Hermanssonia</taxon>
    </lineage>
</organism>
<feature type="region of interest" description="Disordered" evidence="2">
    <location>
        <begin position="1"/>
        <end position="21"/>
    </location>
</feature>
<dbReference type="PROSITE" id="PS50103">
    <property type="entry name" value="ZF_C3H1"/>
    <property type="match status" value="1"/>
</dbReference>
<dbReference type="InterPro" id="IPR000571">
    <property type="entry name" value="Znf_CCCH"/>
</dbReference>
<feature type="compositionally biased region" description="Low complexity" evidence="2">
    <location>
        <begin position="1020"/>
        <end position="1035"/>
    </location>
</feature>
<keyword evidence="1" id="KW-0479">Metal-binding</keyword>
<dbReference type="Pfam" id="PF13086">
    <property type="entry name" value="AAA_11"/>
    <property type="match status" value="2"/>
</dbReference>
<dbReference type="GO" id="GO:0004386">
    <property type="term" value="F:helicase activity"/>
    <property type="evidence" value="ECO:0007669"/>
    <property type="project" value="InterPro"/>
</dbReference>
<dbReference type="InterPro" id="IPR041677">
    <property type="entry name" value="DNA2/NAM7_AAA_11"/>
</dbReference>
<feature type="domain" description="C3H1-type" evidence="3">
    <location>
        <begin position="21"/>
        <end position="49"/>
    </location>
</feature>
<dbReference type="Pfam" id="PF13087">
    <property type="entry name" value="AAA_12"/>
    <property type="match status" value="1"/>
</dbReference>
<evidence type="ECO:0000259" key="3">
    <source>
        <dbReference type="PROSITE" id="PS50103"/>
    </source>
</evidence>
<feature type="region of interest" description="Disordered" evidence="2">
    <location>
        <begin position="995"/>
        <end position="1035"/>
    </location>
</feature>
<dbReference type="EMBL" id="SGPJ01000011">
    <property type="protein sequence ID" value="THH02076.1"/>
    <property type="molecule type" value="Genomic_DNA"/>
</dbReference>
<comment type="caution">
    <text evidence="4">The sequence shown here is derived from an EMBL/GenBank/DDBJ whole genome shotgun (WGS) entry which is preliminary data.</text>
</comment>
<proteinExistence type="predicted"/>
<dbReference type="InterPro" id="IPR041679">
    <property type="entry name" value="DNA2/NAM7-like_C"/>
</dbReference>
<evidence type="ECO:0000313" key="5">
    <source>
        <dbReference type="Proteomes" id="UP000309038"/>
    </source>
</evidence>
<dbReference type="InterPro" id="IPR027417">
    <property type="entry name" value="P-loop_NTPase"/>
</dbReference>
<dbReference type="GO" id="GO:0008270">
    <property type="term" value="F:zinc ion binding"/>
    <property type="evidence" value="ECO:0007669"/>
    <property type="project" value="UniProtKB-KW"/>
</dbReference>
<protein>
    <recommendedName>
        <fullName evidence="3">C3H1-type domain-containing protein</fullName>
    </recommendedName>
</protein>
<dbReference type="PANTHER" id="PTHR10887">
    <property type="entry name" value="DNA2/NAM7 HELICASE FAMILY"/>
    <property type="match status" value="1"/>
</dbReference>
<feature type="zinc finger region" description="C3H1-type" evidence="1">
    <location>
        <begin position="21"/>
        <end position="49"/>
    </location>
</feature>
<dbReference type="Proteomes" id="UP000309038">
    <property type="component" value="Unassembled WGS sequence"/>
</dbReference>
<gene>
    <name evidence="4" type="ORF">EW026_g736</name>
</gene>
<sequence length="1410" mass="157215">MVPTITIPPRGHRGHASSSGGVPSGVCRFFWETGDCRRGFECRYKHEGNPATPPATGPSNSEVAIPAALAPFLSKAGLARLTESGSDVFSTITTPRNPSEVHNQLKRFLFDNYRFRHAPDIHVFLSLLTNATINNATWTAEDGQLLLTAVAKVRSSFTVCWIFAHYLLMKDNGLLRMNDIFIWDKVSIRAGSDRMTMSFQRGYVPLLQYLSSDFVIKSILSHLINALYTLLMEHFDNFFKNVRSCIEEAINVAKTFQESTNMSAGTRSISGSQVLGPLAVVLLQCLTRIKNATAKYPDLRALVHELSQWIDTWVAGVSASPPTFVDPLASCPVQTREQICQHIRRKADQLVAIVDREHSKNTRPKQQDVARISGTSDEGILAALHNSYVGPGVLRPEGMRHDNDHVDIADIRIAPTHEELICRIPLFLPANLYGAPHPLVANSMERILDIQFRLLREELTASLRTSVQLILDDMESKQPHTQLEKLLELGGGKYKGQSDGRDSVLFNIYTNAEFSEISPGRSGLSVGLSIDTPPGRARVPEGPERVSFWEGMSGKRLLSGGLVALVWQRKTGTDVHLGTISSSIRDHVTSARQSAERISIHVTFFDPDVELRILQELRRPVDERDGMKVLIEATVMFASVRPFLEALRVEPTAVPFSKYIVHRPHNELCTIPIDPPAYARVPDFAFQLAPLFSPEAEVESLKLSVSDPESVAVAREELRKRSRLDPSQADAIVDALTRELVLIQGPPGTGKSYTGVELLRVLLANDAGPILMIALTNHALDHMLCSVLDASITQKIVRLGSRSADERIAQFSIEVAEELAGKSRLDRAFAGHHRELEQVEGEFRTLMQDCLKISVDTENILEYTEVALPIHFQDVIDPPEWINLLYKTSKTGSNGEGIWKRVGKDGRDESVEDTVYGYWLAARDLEFLEEAQLRPDPNLNNSIQPQAPTTKNHFQVLGDTSGMMSVGSSDIEDVDGFDVGDVPPEEAWMFVEGEPISPQESDADLASDTGEKDAEINLNPAPSQAAPSSSLSSSSVRPSDFDDLQAFFGFFGYSLIPRVATTDRPISMLIELDGIWTMSRQERRRLHEYLIEEVRVSLQETRLQEFKRLRQKHADALNRYNEGKAAARCQLLRNVDIIGCTTTGAANLTALLKAIGPKIMLVEEAGQVLEAHVLGSLVPSIQQLILIGDPLQLRPTLNNYAISMEHNTGGVIYRFDMSLMERLATAGFPMSQIDVQRRMRPSISNLVRTTLYPKLEDHDLVKRYPQVQGLTKNVFFFNHKHKENGGEDDSITKYNQFEVDMAVDLVMYLLRQGAYSKEGDIVVLCAYLGQLARMRDAFANKVAVVIDERDRGELADREAEKDDMPGVVSEVEHVKVSKRVLLRTIDNFQGEEAKVYLVNYAYLWCLTKSR</sequence>
<dbReference type="GO" id="GO:0031380">
    <property type="term" value="C:nuclear RNA-directed RNA polymerase complex"/>
    <property type="evidence" value="ECO:0007669"/>
    <property type="project" value="TreeGrafter"/>
</dbReference>
<keyword evidence="1" id="KW-0863">Zinc-finger</keyword>
<dbReference type="Gene3D" id="3.40.50.300">
    <property type="entry name" value="P-loop containing nucleotide triphosphate hydrolases"/>
    <property type="match status" value="3"/>
</dbReference>
<reference evidence="4 5" key="1">
    <citation type="submission" date="2019-02" db="EMBL/GenBank/DDBJ databases">
        <title>Genome sequencing of the rare red list fungi Phlebia centrifuga.</title>
        <authorList>
            <person name="Buettner E."/>
            <person name="Kellner H."/>
        </authorList>
    </citation>
    <scope>NUCLEOTIDE SEQUENCE [LARGE SCALE GENOMIC DNA]</scope>
    <source>
        <strain evidence="4 5">DSM 108282</strain>
    </source>
</reference>
<keyword evidence="5" id="KW-1185">Reference proteome</keyword>
<dbReference type="GO" id="GO:0031048">
    <property type="term" value="P:regulatory ncRNA-mediated heterochromatin formation"/>
    <property type="evidence" value="ECO:0007669"/>
    <property type="project" value="TreeGrafter"/>
</dbReference>
<accession>A0A4S4KTR4</accession>
<evidence type="ECO:0000256" key="2">
    <source>
        <dbReference type="SAM" id="MobiDB-lite"/>
    </source>
</evidence>
<keyword evidence="1" id="KW-0862">Zinc</keyword>
<dbReference type="PANTHER" id="PTHR10887:SF341">
    <property type="entry name" value="NFX1-TYPE ZINC FINGER-CONTAINING PROTEIN 1"/>
    <property type="match status" value="1"/>
</dbReference>